<dbReference type="Pfam" id="PF25218">
    <property type="entry name" value="TseH"/>
    <property type="match status" value="1"/>
</dbReference>
<dbReference type="InterPro" id="IPR046517">
    <property type="entry name" value="DUF6695"/>
</dbReference>
<sequence length="334" mass="38240">MTSTGIILTLAYPETIVMVSEEWFSPYLRFFGIGKKDYVRAGHAALVLIDKSTGVLEYHDFGRYITPEPHGRVRGRDTDNELHFPLVANIKDDTITNLGDILEFLGTHPKFTHGEGKLVASVCDAVDYKKARAHINRMQDKHFIRYAAFIKEACNCARFVTDTLIASVRDKAIKKKLQNSKLFTPSTVGNVLLANTGEQVFAVSESGAISEFTGSQKSENLRCFLDRLKDHKPSFEGTLFPRLVEGLHEKAQWLSGIAAGAWFELYPTHQDAVYYFKRISPYGNIDVYDKYVVNDTRFDYYQAFEFVHYSNCKFFHVKQQETVYKFYRKTDDLV</sequence>
<dbReference type="Pfam" id="PF20405">
    <property type="entry name" value="DUF6695"/>
    <property type="match status" value="1"/>
</dbReference>
<organism evidence="3 4">
    <name type="scientific">Snuella lapsa</name>
    <dbReference type="NCBI Taxonomy" id="870481"/>
    <lineage>
        <taxon>Bacteria</taxon>
        <taxon>Pseudomonadati</taxon>
        <taxon>Bacteroidota</taxon>
        <taxon>Flavobacteriia</taxon>
        <taxon>Flavobacteriales</taxon>
        <taxon>Flavobacteriaceae</taxon>
        <taxon>Snuella</taxon>
    </lineage>
</organism>
<dbReference type="EMBL" id="BAABCY010000078">
    <property type="protein sequence ID" value="GAA3578121.1"/>
    <property type="molecule type" value="Genomic_DNA"/>
</dbReference>
<dbReference type="Proteomes" id="UP001500954">
    <property type="component" value="Unassembled WGS sequence"/>
</dbReference>
<feature type="domain" description="DUF6695" evidence="1">
    <location>
        <begin position="251"/>
        <end position="328"/>
    </location>
</feature>
<dbReference type="InterPro" id="IPR057382">
    <property type="entry name" value="TseH"/>
</dbReference>
<comment type="caution">
    <text evidence="3">The sequence shown here is derived from an EMBL/GenBank/DDBJ whole genome shotgun (WGS) entry which is preliminary data.</text>
</comment>
<accession>A0ABP6Y7V3</accession>
<dbReference type="RefSeq" id="WP_345006996.1">
    <property type="nucleotide sequence ID" value="NZ_BAABCY010000078.1"/>
</dbReference>
<evidence type="ECO:0000259" key="1">
    <source>
        <dbReference type="Pfam" id="PF20405"/>
    </source>
</evidence>
<feature type="domain" description="Type VI secretion system effector TseH-like" evidence="2">
    <location>
        <begin position="7"/>
        <end position="172"/>
    </location>
</feature>
<evidence type="ECO:0000313" key="4">
    <source>
        <dbReference type="Proteomes" id="UP001500954"/>
    </source>
</evidence>
<evidence type="ECO:0000259" key="2">
    <source>
        <dbReference type="Pfam" id="PF25218"/>
    </source>
</evidence>
<keyword evidence="4" id="KW-1185">Reference proteome</keyword>
<name>A0ABP6Y7V3_9FLAO</name>
<protein>
    <submittedName>
        <fullName evidence="3">Uncharacterized protein</fullName>
    </submittedName>
</protein>
<reference evidence="4" key="1">
    <citation type="journal article" date="2019" name="Int. J. Syst. Evol. Microbiol.">
        <title>The Global Catalogue of Microorganisms (GCM) 10K type strain sequencing project: providing services to taxonomists for standard genome sequencing and annotation.</title>
        <authorList>
            <consortium name="The Broad Institute Genomics Platform"/>
            <consortium name="The Broad Institute Genome Sequencing Center for Infectious Disease"/>
            <person name="Wu L."/>
            <person name="Ma J."/>
        </authorList>
    </citation>
    <scope>NUCLEOTIDE SEQUENCE [LARGE SCALE GENOMIC DNA]</scope>
    <source>
        <strain evidence="4">JCM 17111</strain>
    </source>
</reference>
<gene>
    <name evidence="3" type="ORF">GCM10022395_28520</name>
</gene>
<evidence type="ECO:0000313" key="3">
    <source>
        <dbReference type="EMBL" id="GAA3578121.1"/>
    </source>
</evidence>
<proteinExistence type="predicted"/>